<organism evidence="1 2">
    <name type="scientific">Wuchereria bancrofti</name>
    <dbReference type="NCBI Taxonomy" id="6293"/>
    <lineage>
        <taxon>Eukaryota</taxon>
        <taxon>Metazoa</taxon>
        <taxon>Ecdysozoa</taxon>
        <taxon>Nematoda</taxon>
        <taxon>Chromadorea</taxon>
        <taxon>Rhabditida</taxon>
        <taxon>Spirurina</taxon>
        <taxon>Spiruromorpha</taxon>
        <taxon>Filarioidea</taxon>
        <taxon>Onchocercidae</taxon>
        <taxon>Wuchereria</taxon>
    </lineage>
</organism>
<dbReference type="Proteomes" id="UP000093561">
    <property type="component" value="Unassembled WGS sequence"/>
</dbReference>
<reference evidence="2" key="3">
    <citation type="submission" date="2024-02" db="UniProtKB">
        <authorList>
            <consortium name="WormBaseParasite"/>
        </authorList>
    </citation>
    <scope>IDENTIFICATION</scope>
    <source>
        <strain evidence="2">pt0022</strain>
    </source>
</reference>
<name>A0AAF5PRL2_WUCBA</name>
<dbReference type="InterPro" id="IPR016024">
    <property type="entry name" value="ARM-type_fold"/>
</dbReference>
<accession>A0AAF5PRL2</accession>
<protein>
    <submittedName>
        <fullName evidence="2">DUF2428 domain-containing protein</fullName>
    </submittedName>
</protein>
<sequence length="1058" mass="122099">MEVFRKLEVSSQKAASNSYIGGDCRLVLCEKDVLLHRAVSKLSLWEIAEWFILKDKILDRSIYGTVGKRLLKAAHEFDLIDQEKKGILQRCIKQCFRGVFMQRSGIDLKTLKTLLKLQRKLDVTAYQQFMWLCMLPNALKEKWALLASVIPALKLDEINISENILMSVLWRAQARHSSGSVTSDCLLAWFINDSNNRQGCSRFLANCLVSSNRMRRLNSSRFWLAKLNTNIKSKLIMKETAEVILQMISAENRPFEQTNEGYCLTEEEMYGLLYMDYFWNPEREELVWMRYDRLLYGWISVQKFFIRALENNEIDLISSCLTSYHSLLRLNALELLNKLINKKLFDWSRQLGSVKSFVLQNLDTTDANFGAALIHLVHISSAKTRKRLEIALLEELERIWNDRNRSYQTIFILELLKQCGFDRWLADTQLMDSIFNSDITEIKTKVLMCLSVAESDSQIFLTNKFMEMLNGDSIDGLSCLVKIMLRFKDPKEILDLVKEYKHKNSNSVKIALTSLLENFTAQSIPDPCFWMDVCIKSNVDLILSSGSEHSGQCSSLPELYRRLYPLTSPTLMINDKQRKAVDKYYHTLKVNCEMLASLCETIGTKNIITGAYDSVWNVLMRSRHKGVIDDCAICFSRITACCMTNGLRDVIYQYFEKTKRLFVDLECTTRNLGFCLTFKIFHEVLGTDNSVIDFLFENVHFGLCTPLIAVRLMKVLKTFLCVTSFDVTYCDIKIFRAVLDFYRTGNSMVRNTTCHCYAALLHKLIDDIDYGTPLFMFALQHDLLWNEYCQQLEQTTVHDPALILLLSLLEKLRFVSASFYTITQLKHLQSLVNKLVSLLVVSPNMRINHLLVSSLLRLVSCRRKLIHRLKSIVERKLPLNIKNSLNYAISELEAMEFLDSPSDSFHSFGSHSTALLPSLIQKTHKMLTDNRFVSFEHFGALLTEIEKHAYSSKELWRLHAAHALIMVSRTSHTVLTDSPCYRYRFISCCRSLLLDEVDCIKRVAFRVVNECSGGNTLSYSWDPLTKVKVKRSREIGKTCTTFQKSTGLERHITYEDSS</sequence>
<reference evidence="1" key="1">
    <citation type="submission" date="2015-03" db="EMBL/GenBank/DDBJ databases">
        <title>Wuchereria bancrofti Genome Sequencing Papua New Guinea Strain.</title>
        <authorList>
            <person name="Small S.T."/>
            <person name="Serre D."/>
            <person name="Zimmerman P.A."/>
        </authorList>
    </citation>
    <scope>NUCLEOTIDE SEQUENCE [LARGE SCALE GENOMIC DNA]</scope>
    <source>
        <strain evidence="1">pt0022</strain>
    </source>
</reference>
<dbReference type="WBParaSite" id="mrna-Wban_04721">
    <property type="protein sequence ID" value="mrna-Wban_04721"/>
    <property type="gene ID" value="Wban_04721"/>
</dbReference>
<evidence type="ECO:0000313" key="2">
    <source>
        <dbReference type="WBParaSite" id="mrna-Wban_04721"/>
    </source>
</evidence>
<dbReference type="AlphaFoldDB" id="A0AAF5PRL2"/>
<proteinExistence type="predicted"/>
<reference evidence="1" key="2">
    <citation type="journal article" date="2016" name="Mol. Ecol.">
        <title>Population genomics of the filarial nematode parasite Wuchereria bancrofti from mosquitoes.</title>
        <authorList>
            <person name="Small S.T."/>
            <person name="Reimer L.J."/>
            <person name="Tisch D.J."/>
            <person name="King C.L."/>
            <person name="Christensen B.M."/>
            <person name="Siba P.M."/>
            <person name="Kazura J.W."/>
            <person name="Serre D."/>
            <person name="Zimmerman P.A."/>
        </authorList>
    </citation>
    <scope>NUCLEOTIDE SEQUENCE</scope>
    <source>
        <strain evidence="1">pt0022</strain>
    </source>
</reference>
<dbReference type="SUPFAM" id="SSF48371">
    <property type="entry name" value="ARM repeat"/>
    <property type="match status" value="1"/>
</dbReference>
<evidence type="ECO:0000313" key="1">
    <source>
        <dbReference type="Proteomes" id="UP000093561"/>
    </source>
</evidence>